<comment type="similarity">
    <text evidence="3">Belongs to the SWEET sugar transporter family.</text>
</comment>
<feature type="transmembrane region" description="Helical" evidence="13">
    <location>
        <begin position="48"/>
        <end position="65"/>
    </location>
</feature>
<keyword evidence="6" id="KW-1003">Cell membrane</keyword>
<dbReference type="Proteomes" id="UP000037460">
    <property type="component" value="Unassembled WGS sequence"/>
</dbReference>
<comment type="caution">
    <text evidence="14">The sequence shown here is derived from an EMBL/GenBank/DDBJ whole genome shotgun (WGS) entry which is preliminary data.</text>
</comment>
<feature type="transmembrane region" description="Helical" evidence="13">
    <location>
        <begin position="165"/>
        <end position="187"/>
    </location>
</feature>
<dbReference type="GO" id="GO:0005886">
    <property type="term" value="C:plasma membrane"/>
    <property type="evidence" value="ECO:0007669"/>
    <property type="project" value="UniProtKB-SubCell"/>
</dbReference>
<keyword evidence="12 13" id="KW-0472">Membrane</keyword>
<dbReference type="InterPro" id="IPR004316">
    <property type="entry name" value="SWEET_rpt"/>
</dbReference>
<dbReference type="AlphaFoldDB" id="A0A0M0J9Y5"/>
<feature type="transmembrane region" description="Helical" evidence="13">
    <location>
        <begin position="6"/>
        <end position="27"/>
    </location>
</feature>
<evidence type="ECO:0000256" key="12">
    <source>
        <dbReference type="ARBA" id="ARBA00023136"/>
    </source>
</evidence>
<feature type="transmembrane region" description="Helical" evidence="13">
    <location>
        <begin position="71"/>
        <end position="93"/>
    </location>
</feature>
<evidence type="ECO:0000313" key="15">
    <source>
        <dbReference type="Proteomes" id="UP000037460"/>
    </source>
</evidence>
<keyword evidence="5" id="KW-0813">Transport</keyword>
<keyword evidence="7" id="KW-0762">Sugar transport</keyword>
<evidence type="ECO:0000256" key="10">
    <source>
        <dbReference type="ARBA" id="ARBA00022989"/>
    </source>
</evidence>
<organism evidence="14 15">
    <name type="scientific">Chrysochromulina tobinii</name>
    <dbReference type="NCBI Taxonomy" id="1460289"/>
    <lineage>
        <taxon>Eukaryota</taxon>
        <taxon>Haptista</taxon>
        <taxon>Haptophyta</taxon>
        <taxon>Prymnesiophyceae</taxon>
        <taxon>Prymnesiales</taxon>
        <taxon>Chrysochromulinaceae</taxon>
        <taxon>Chrysochromulina</taxon>
    </lineage>
</organism>
<accession>A0A0M0J9Y5</accession>
<dbReference type="GO" id="GO:0000139">
    <property type="term" value="C:Golgi membrane"/>
    <property type="evidence" value="ECO:0007669"/>
    <property type="project" value="UniProtKB-SubCell"/>
</dbReference>
<protein>
    <recommendedName>
        <fullName evidence="4">Sugar transporter SWEET1</fullName>
    </recommendedName>
</protein>
<dbReference type="GO" id="GO:0051119">
    <property type="term" value="F:sugar transmembrane transporter activity"/>
    <property type="evidence" value="ECO:0007669"/>
    <property type="project" value="InterPro"/>
</dbReference>
<proteinExistence type="inferred from homology"/>
<evidence type="ECO:0000256" key="1">
    <source>
        <dbReference type="ARBA" id="ARBA00004651"/>
    </source>
</evidence>
<dbReference type="Gene3D" id="1.20.1280.290">
    <property type="match status" value="2"/>
</dbReference>
<evidence type="ECO:0000256" key="13">
    <source>
        <dbReference type="SAM" id="Phobius"/>
    </source>
</evidence>
<name>A0A0M0J9Y5_9EUKA</name>
<evidence type="ECO:0000256" key="11">
    <source>
        <dbReference type="ARBA" id="ARBA00023034"/>
    </source>
</evidence>
<evidence type="ECO:0000313" key="14">
    <source>
        <dbReference type="EMBL" id="KOO23013.1"/>
    </source>
</evidence>
<comment type="subcellular location">
    <subcellularLocation>
        <location evidence="1">Cell membrane</location>
        <topology evidence="1">Multi-pass membrane protein</topology>
    </subcellularLocation>
    <subcellularLocation>
        <location evidence="2">Golgi apparatus membrane</location>
        <topology evidence="2">Multi-pass membrane protein</topology>
    </subcellularLocation>
</comment>
<dbReference type="EMBL" id="JWZX01003227">
    <property type="protein sequence ID" value="KOO23013.1"/>
    <property type="molecule type" value="Genomic_DNA"/>
</dbReference>
<keyword evidence="10 13" id="KW-1133">Transmembrane helix</keyword>
<dbReference type="InterPro" id="IPR047664">
    <property type="entry name" value="SWEET"/>
</dbReference>
<feature type="transmembrane region" description="Helical" evidence="13">
    <location>
        <begin position="135"/>
        <end position="158"/>
    </location>
</feature>
<reference evidence="15" key="1">
    <citation type="journal article" date="2015" name="PLoS Genet.">
        <title>Genome Sequence and Transcriptome Analyses of Chrysochromulina tobin: Metabolic Tools for Enhanced Algal Fitness in the Prominent Order Prymnesiales (Haptophyceae).</title>
        <authorList>
            <person name="Hovde B.T."/>
            <person name="Deodato C.R."/>
            <person name="Hunsperger H.M."/>
            <person name="Ryken S.A."/>
            <person name="Yost W."/>
            <person name="Jha R.K."/>
            <person name="Patterson J."/>
            <person name="Monnat R.J. Jr."/>
            <person name="Barlow S.B."/>
            <person name="Starkenburg S.R."/>
            <person name="Cattolico R.A."/>
        </authorList>
    </citation>
    <scope>NUCLEOTIDE SEQUENCE</scope>
    <source>
        <strain evidence="15">CCMP291</strain>
    </source>
</reference>
<dbReference type="PANTHER" id="PTHR10791:SF30">
    <property type="entry name" value="SUGAR TRANSPORTER SWEET1"/>
    <property type="match status" value="1"/>
</dbReference>
<evidence type="ECO:0000256" key="9">
    <source>
        <dbReference type="ARBA" id="ARBA00022737"/>
    </source>
</evidence>
<evidence type="ECO:0000256" key="5">
    <source>
        <dbReference type="ARBA" id="ARBA00022448"/>
    </source>
</evidence>
<dbReference type="Pfam" id="PF03083">
    <property type="entry name" value="MtN3_slv"/>
    <property type="match status" value="2"/>
</dbReference>
<keyword evidence="9" id="KW-0677">Repeat</keyword>
<keyword evidence="11" id="KW-0333">Golgi apparatus</keyword>
<evidence type="ECO:0000256" key="7">
    <source>
        <dbReference type="ARBA" id="ARBA00022597"/>
    </source>
</evidence>
<sequence length="219" mass="22618">MLSGSALLVAQRVCPALGFVLSSALYCAPVPTLREAIKQGSLGAFNPLPSALMVTATTAWLGYGLSVRDPWIALTNAPGALVALAQLVVILPLMKPGKQLQQFQATVLGGAAFTIALWGKLIFGGASAAARSKALGLYATIICIALFASPLATIASVVREKNSESILASLTAAQVANCVLWTTYGVLAARDPFVWGPNGVGLVLGLIQLALKVCFPAKK</sequence>
<feature type="transmembrane region" description="Helical" evidence="13">
    <location>
        <begin position="193"/>
        <end position="215"/>
    </location>
</feature>
<keyword evidence="8 13" id="KW-0812">Transmembrane</keyword>
<evidence type="ECO:0000256" key="2">
    <source>
        <dbReference type="ARBA" id="ARBA00004653"/>
    </source>
</evidence>
<evidence type="ECO:0000256" key="4">
    <source>
        <dbReference type="ARBA" id="ARBA00021741"/>
    </source>
</evidence>
<feature type="transmembrane region" description="Helical" evidence="13">
    <location>
        <begin position="105"/>
        <end position="123"/>
    </location>
</feature>
<dbReference type="PANTHER" id="PTHR10791">
    <property type="entry name" value="RAG1-ACTIVATING PROTEIN 1"/>
    <property type="match status" value="1"/>
</dbReference>
<dbReference type="FunFam" id="1.20.1280.290:FF:000004">
    <property type="entry name" value="Sugar transporter SWEET"/>
    <property type="match status" value="1"/>
</dbReference>
<keyword evidence="15" id="KW-1185">Reference proteome</keyword>
<evidence type="ECO:0000256" key="6">
    <source>
        <dbReference type="ARBA" id="ARBA00022475"/>
    </source>
</evidence>
<evidence type="ECO:0000256" key="8">
    <source>
        <dbReference type="ARBA" id="ARBA00022692"/>
    </source>
</evidence>
<gene>
    <name evidence="14" type="ORF">Ctob_001042</name>
</gene>
<evidence type="ECO:0000256" key="3">
    <source>
        <dbReference type="ARBA" id="ARBA00007809"/>
    </source>
</evidence>